<evidence type="ECO:0000313" key="2">
    <source>
        <dbReference type="EMBL" id="CAD9220018.1"/>
    </source>
</evidence>
<protein>
    <submittedName>
        <fullName evidence="2">Uncharacterized protein</fullName>
    </submittedName>
</protein>
<dbReference type="AlphaFoldDB" id="A0A7S1T462"/>
<organism evidence="2">
    <name type="scientific">Compsopogon caeruleus</name>
    <dbReference type="NCBI Taxonomy" id="31354"/>
    <lineage>
        <taxon>Eukaryota</taxon>
        <taxon>Rhodophyta</taxon>
        <taxon>Compsopogonophyceae</taxon>
        <taxon>Compsopogonales</taxon>
        <taxon>Compsopogonaceae</taxon>
        <taxon>Compsopogon</taxon>
    </lineage>
</organism>
<reference evidence="2" key="1">
    <citation type="submission" date="2021-01" db="EMBL/GenBank/DDBJ databases">
        <authorList>
            <person name="Corre E."/>
            <person name="Pelletier E."/>
            <person name="Niang G."/>
            <person name="Scheremetjew M."/>
            <person name="Finn R."/>
            <person name="Kale V."/>
            <person name="Holt S."/>
            <person name="Cochrane G."/>
            <person name="Meng A."/>
            <person name="Brown T."/>
            <person name="Cohen L."/>
        </authorList>
    </citation>
    <scope>NUCLEOTIDE SEQUENCE</scope>
    <source>
        <strain evidence="2">SAG 36.94</strain>
    </source>
</reference>
<feature type="region of interest" description="Disordered" evidence="1">
    <location>
        <begin position="1"/>
        <end position="49"/>
    </location>
</feature>
<proteinExistence type="predicted"/>
<dbReference type="EMBL" id="HBGH01000048">
    <property type="protein sequence ID" value="CAD9220018.1"/>
    <property type="molecule type" value="Transcribed_RNA"/>
</dbReference>
<feature type="compositionally biased region" description="Polar residues" evidence="1">
    <location>
        <begin position="16"/>
        <end position="37"/>
    </location>
</feature>
<evidence type="ECO:0000256" key="1">
    <source>
        <dbReference type="SAM" id="MobiDB-lite"/>
    </source>
</evidence>
<name>A0A7S1T462_9RHOD</name>
<gene>
    <name evidence="2" type="ORF">CCAE0312_LOCUS22</name>
</gene>
<accession>A0A7S1T462</accession>
<feature type="region of interest" description="Disordered" evidence="1">
    <location>
        <begin position="86"/>
        <end position="137"/>
    </location>
</feature>
<sequence length="664" mass="71774">MDGSVSVAPAQCSAVEPSNSGSIALSPNPMQLRSSPQGDPVMDLVPDRSLNFRANSVDADHLGHGVPTPSQSPEMAVAAANQYKTANSTWNRPGPSRPSPPRTKASPLPERARTNISTARRPQRPVTLAPEGEPEEDLVIPSELTSEAQKLVNSGWRASQTATDFVSSVRLALGESEHKPVQSTEAGNVQASNLSCELDISAEAAILQVLLSRIVSAEAASSRLVSYLREMMVAGLVSSKGVLRAMIRAIGSSGNVSTRVEEALLKFLTQMLPWYCFSSQEHGFAQECRDFLTAIILILQRASRNPATAPIALEVIADERLLALTRAIGRREPALWGRLGPIIGDLLRSADKPLHGPLCRLKNGLGSGSSNPLQGLGIDFRVTAIPLREVLAVLLPAMSRVFVPGISDVFQGLWFQPESPQLDQSLLMKIENLCAQSSSGGQYSFRDRIRVCELAMKQLTQARSMVANETEEWVLQNWGDQQRISRLVWDILPQVKPNLRTENACLAVACAVIGSFIICFGGRWSSADCSPTNGCISEPNEEVEEICRELSNFSVTILEESATAEEAPSWRSFGLWLLLLASRAGCLLRESSYDMVHAARILRFWGLVGAGQSAPISLDPMVPPPMDPQAMMLVSSSVALSVVDAWDSTGSEAVIDVLSSDYVQ</sequence>